<dbReference type="GO" id="GO:0005737">
    <property type="term" value="C:cytoplasm"/>
    <property type="evidence" value="ECO:0007669"/>
    <property type="project" value="UniProtKB-SubCell"/>
</dbReference>
<dbReference type="GO" id="GO:0034727">
    <property type="term" value="P:piecemeal microautophagy of the nucleus"/>
    <property type="evidence" value="ECO:0007669"/>
    <property type="project" value="TreeGrafter"/>
</dbReference>
<comment type="subcellular location">
    <subcellularLocation>
        <location evidence="1">Cytoplasm</location>
    </subcellularLocation>
</comment>
<keyword evidence="3" id="KW-0813">Transport</keyword>
<dbReference type="InterPro" id="IPR046792">
    <property type="entry name" value="Peptidase_C54_cat"/>
</dbReference>
<feature type="compositionally biased region" description="Polar residues" evidence="12">
    <location>
        <begin position="971"/>
        <end position="980"/>
    </location>
</feature>
<keyword evidence="7" id="KW-0788">Thiol protease</keyword>
<evidence type="ECO:0000256" key="12">
    <source>
        <dbReference type="SAM" id="MobiDB-lite"/>
    </source>
</evidence>
<dbReference type="GO" id="GO:0019786">
    <property type="term" value="F:protein-phosphatidylethanolamide deconjugating activity"/>
    <property type="evidence" value="ECO:0007669"/>
    <property type="project" value="InterPro"/>
</dbReference>
<feature type="region of interest" description="Disordered" evidence="12">
    <location>
        <begin position="236"/>
        <end position="255"/>
    </location>
</feature>
<feature type="region of interest" description="Disordered" evidence="12">
    <location>
        <begin position="725"/>
        <end position="749"/>
    </location>
</feature>
<dbReference type="GO" id="GO:0000423">
    <property type="term" value="P:mitophagy"/>
    <property type="evidence" value="ECO:0007669"/>
    <property type="project" value="TreeGrafter"/>
</dbReference>
<comment type="caution">
    <text evidence="14">The sequence shown here is derived from an EMBL/GenBank/DDBJ whole genome shotgun (WGS) entry which is preliminary data.</text>
</comment>
<feature type="compositionally biased region" description="Low complexity" evidence="12">
    <location>
        <begin position="409"/>
        <end position="425"/>
    </location>
</feature>
<feature type="compositionally biased region" description="Acidic residues" evidence="12">
    <location>
        <begin position="1547"/>
        <end position="1558"/>
    </location>
</feature>
<feature type="compositionally biased region" description="Polar residues" evidence="12">
    <location>
        <begin position="630"/>
        <end position="653"/>
    </location>
</feature>
<evidence type="ECO:0000313" key="14">
    <source>
        <dbReference type="EMBL" id="KAF9580213.1"/>
    </source>
</evidence>
<evidence type="ECO:0000256" key="5">
    <source>
        <dbReference type="ARBA" id="ARBA00022670"/>
    </source>
</evidence>
<evidence type="ECO:0000256" key="3">
    <source>
        <dbReference type="ARBA" id="ARBA00022448"/>
    </source>
</evidence>
<comment type="similarity">
    <text evidence="2">Belongs to the peptidase C54 family.</text>
</comment>
<feature type="compositionally biased region" description="Polar residues" evidence="12">
    <location>
        <begin position="1533"/>
        <end position="1543"/>
    </location>
</feature>
<organism evidence="14 15">
    <name type="scientific">Lunasporangiospora selenospora</name>
    <dbReference type="NCBI Taxonomy" id="979761"/>
    <lineage>
        <taxon>Eukaryota</taxon>
        <taxon>Fungi</taxon>
        <taxon>Fungi incertae sedis</taxon>
        <taxon>Mucoromycota</taxon>
        <taxon>Mortierellomycotina</taxon>
        <taxon>Mortierellomycetes</taxon>
        <taxon>Mortierellales</taxon>
        <taxon>Mortierellaceae</taxon>
        <taxon>Lunasporangiospora</taxon>
    </lineage>
</organism>
<evidence type="ECO:0000256" key="6">
    <source>
        <dbReference type="ARBA" id="ARBA00022801"/>
    </source>
</evidence>
<dbReference type="Pfam" id="PF03416">
    <property type="entry name" value="Peptidase_C54"/>
    <property type="match status" value="1"/>
</dbReference>
<keyword evidence="15" id="KW-1185">Reference proteome</keyword>
<feature type="region of interest" description="Disordered" evidence="12">
    <location>
        <begin position="1482"/>
        <end position="1501"/>
    </location>
</feature>
<feature type="compositionally biased region" description="Pro residues" evidence="12">
    <location>
        <begin position="954"/>
        <end position="963"/>
    </location>
</feature>
<feature type="compositionally biased region" description="Polar residues" evidence="12">
    <location>
        <begin position="120"/>
        <end position="144"/>
    </location>
</feature>
<keyword evidence="5 14" id="KW-0645">Protease</keyword>
<feature type="compositionally biased region" description="Basic residues" evidence="12">
    <location>
        <begin position="362"/>
        <end position="379"/>
    </location>
</feature>
<feature type="region of interest" description="Disordered" evidence="12">
    <location>
        <begin position="356"/>
        <end position="489"/>
    </location>
</feature>
<keyword evidence="9" id="KW-0072">Autophagy</keyword>
<dbReference type="GO" id="GO:0004197">
    <property type="term" value="F:cysteine-type endopeptidase activity"/>
    <property type="evidence" value="ECO:0007669"/>
    <property type="project" value="TreeGrafter"/>
</dbReference>
<feature type="compositionally biased region" description="Polar residues" evidence="12">
    <location>
        <begin position="34"/>
        <end position="61"/>
    </location>
</feature>
<dbReference type="EMBL" id="JAABOA010002210">
    <property type="protein sequence ID" value="KAF9580213.1"/>
    <property type="molecule type" value="Genomic_DNA"/>
</dbReference>
<dbReference type="PANTHER" id="PTHR22624">
    <property type="entry name" value="CYSTEINE PROTEASE ATG4"/>
    <property type="match status" value="1"/>
</dbReference>
<evidence type="ECO:0000256" key="11">
    <source>
        <dbReference type="ARBA" id="ARBA00030240"/>
    </source>
</evidence>
<comment type="catalytic activity">
    <reaction evidence="10">
        <text>[protein]-C-terminal L-amino acid-glycyl-phosphatidylethanolamide + H2O = [protein]-C-terminal L-amino acid-glycine + a 1,2-diacyl-sn-glycero-3-phosphoethanolamine</text>
        <dbReference type="Rhea" id="RHEA:67548"/>
        <dbReference type="Rhea" id="RHEA-COMP:17323"/>
        <dbReference type="Rhea" id="RHEA-COMP:17324"/>
        <dbReference type="ChEBI" id="CHEBI:15377"/>
        <dbReference type="ChEBI" id="CHEBI:64612"/>
        <dbReference type="ChEBI" id="CHEBI:172940"/>
        <dbReference type="ChEBI" id="CHEBI:172941"/>
    </reaction>
    <physiologicalReaction direction="left-to-right" evidence="10">
        <dbReference type="Rhea" id="RHEA:67549"/>
    </physiologicalReaction>
</comment>
<feature type="region of interest" description="Disordered" evidence="12">
    <location>
        <begin position="1514"/>
        <end position="1564"/>
    </location>
</feature>
<feature type="compositionally biased region" description="Basic and acidic residues" evidence="12">
    <location>
        <begin position="86"/>
        <end position="97"/>
    </location>
</feature>
<dbReference type="InterPro" id="IPR005078">
    <property type="entry name" value="Peptidase_C54"/>
</dbReference>
<dbReference type="PANTHER" id="PTHR22624:SF49">
    <property type="entry name" value="CYSTEINE PROTEASE"/>
    <property type="match status" value="1"/>
</dbReference>
<evidence type="ECO:0000259" key="13">
    <source>
        <dbReference type="Pfam" id="PF03416"/>
    </source>
</evidence>
<feature type="region of interest" description="Disordered" evidence="12">
    <location>
        <begin position="951"/>
        <end position="985"/>
    </location>
</feature>
<keyword evidence="6" id="KW-0378">Hydrolase</keyword>
<protein>
    <recommendedName>
        <fullName evidence="11">Autophagy-related protein 4</fullName>
    </recommendedName>
</protein>
<dbReference type="SUPFAM" id="SSF54001">
    <property type="entry name" value="Cysteine proteinases"/>
    <property type="match status" value="1"/>
</dbReference>
<feature type="compositionally biased region" description="Low complexity" evidence="12">
    <location>
        <begin position="244"/>
        <end position="255"/>
    </location>
</feature>
<evidence type="ECO:0000256" key="8">
    <source>
        <dbReference type="ARBA" id="ARBA00022927"/>
    </source>
</evidence>
<feature type="compositionally biased region" description="Polar residues" evidence="12">
    <location>
        <begin position="728"/>
        <end position="740"/>
    </location>
</feature>
<feature type="compositionally biased region" description="Pro residues" evidence="12">
    <location>
        <begin position="1"/>
        <end position="14"/>
    </location>
</feature>
<gene>
    <name evidence="14" type="primary">ATG4B_1</name>
    <name evidence="14" type="ORF">BGW38_003239</name>
</gene>
<dbReference type="GO" id="GO:0016485">
    <property type="term" value="P:protein processing"/>
    <property type="evidence" value="ECO:0007669"/>
    <property type="project" value="TreeGrafter"/>
</dbReference>
<accession>A0A9P6FRG6</accession>
<dbReference type="OrthoDB" id="2960936at2759"/>
<evidence type="ECO:0000256" key="9">
    <source>
        <dbReference type="ARBA" id="ARBA00023006"/>
    </source>
</evidence>
<evidence type="ECO:0000256" key="1">
    <source>
        <dbReference type="ARBA" id="ARBA00004496"/>
    </source>
</evidence>
<dbReference type="GO" id="GO:0035973">
    <property type="term" value="P:aggrephagy"/>
    <property type="evidence" value="ECO:0007669"/>
    <property type="project" value="TreeGrafter"/>
</dbReference>
<dbReference type="Proteomes" id="UP000780801">
    <property type="component" value="Unassembled WGS sequence"/>
</dbReference>
<keyword evidence="8" id="KW-0653">Protein transport</keyword>
<evidence type="ECO:0000313" key="15">
    <source>
        <dbReference type="Proteomes" id="UP000780801"/>
    </source>
</evidence>
<evidence type="ECO:0000256" key="7">
    <source>
        <dbReference type="ARBA" id="ARBA00022807"/>
    </source>
</evidence>
<reference evidence="14" key="1">
    <citation type="journal article" date="2020" name="Fungal Divers.">
        <title>Resolving the Mortierellaceae phylogeny through synthesis of multi-gene phylogenetics and phylogenomics.</title>
        <authorList>
            <person name="Vandepol N."/>
            <person name="Liber J."/>
            <person name="Desiro A."/>
            <person name="Na H."/>
            <person name="Kennedy M."/>
            <person name="Barry K."/>
            <person name="Grigoriev I.V."/>
            <person name="Miller A.N."/>
            <person name="O'Donnell K."/>
            <person name="Stajich J.E."/>
            <person name="Bonito G."/>
        </authorList>
    </citation>
    <scope>NUCLEOTIDE SEQUENCE</scope>
    <source>
        <strain evidence="14">KOD1015</strain>
    </source>
</reference>
<feature type="region of interest" description="Disordered" evidence="12">
    <location>
        <begin position="162"/>
        <end position="196"/>
    </location>
</feature>
<dbReference type="InterPro" id="IPR038765">
    <property type="entry name" value="Papain-like_cys_pep_sf"/>
</dbReference>
<keyword evidence="4" id="KW-0963">Cytoplasm</keyword>
<proteinExistence type="inferred from homology"/>
<dbReference type="GO" id="GO:0015031">
    <property type="term" value="P:protein transport"/>
    <property type="evidence" value="ECO:0007669"/>
    <property type="project" value="UniProtKB-KW"/>
</dbReference>
<feature type="compositionally biased region" description="Low complexity" evidence="12">
    <location>
        <begin position="184"/>
        <end position="196"/>
    </location>
</feature>
<feature type="region of interest" description="Disordered" evidence="12">
    <location>
        <begin position="1003"/>
        <end position="1026"/>
    </location>
</feature>
<feature type="region of interest" description="Disordered" evidence="12">
    <location>
        <begin position="897"/>
        <end position="919"/>
    </location>
</feature>
<feature type="region of interest" description="Disordered" evidence="12">
    <location>
        <begin position="115"/>
        <end position="146"/>
    </location>
</feature>
<evidence type="ECO:0000256" key="2">
    <source>
        <dbReference type="ARBA" id="ARBA00010958"/>
    </source>
</evidence>
<feature type="domain" description="Peptidase C54 catalytic" evidence="13">
    <location>
        <begin position="1186"/>
        <end position="1460"/>
    </location>
</feature>
<evidence type="ECO:0000256" key="4">
    <source>
        <dbReference type="ARBA" id="ARBA00022490"/>
    </source>
</evidence>
<dbReference type="GO" id="GO:0000045">
    <property type="term" value="P:autophagosome assembly"/>
    <property type="evidence" value="ECO:0007669"/>
    <property type="project" value="TreeGrafter"/>
</dbReference>
<evidence type="ECO:0000256" key="10">
    <source>
        <dbReference type="ARBA" id="ARBA00029362"/>
    </source>
</evidence>
<name>A0A9P6FRG6_9FUNG</name>
<feature type="region of interest" description="Disordered" evidence="12">
    <location>
        <begin position="1"/>
        <end position="97"/>
    </location>
</feature>
<feature type="region of interest" description="Disordered" evidence="12">
    <location>
        <begin position="619"/>
        <end position="680"/>
    </location>
</feature>
<sequence>MHTPSPPAPFQPPRRNPRPGYSRSRSHQARNLHVGSSWTVPGQRQGTLASNHLSGNDSNSYDVADGRRECGERAGGSPASFTPSNTDDRPRPRIAHGSDDVEFWSSLYWQHPVHSRQSHESGSPENRAVSPSPTLTAFSISRGTRTTDSHARIKVWQVLTKTETAPAPDSPESLAQSLPHPAFSGPSRRLQQGQSSRSFRFERLPIRVPHSSAAAFSPDGQPFSLVFFFTVETTDPSVNRRTKPSSPALSPSHASTTHPVTLWYLESVFTRSRTTHEHMELMGTFTPSDPQDPSSFYIYETHILNIVQPPTSPSQPWGIRDSSNNNVIQEDTVLDFHVQSPDGVIYAEFSYTLRQETNPKDRPHKHGNPIVSKNHHRHDSHPSQLLPSSPPSPSDSIPFSDTRRTATLRSSSPRSSSPRSPSPRSHFSSNTFPKPSPLRNESRPSSPSDKLDDAEEYMPVSPAAVPRSFVDPPASQPSWLEEEQRSKERAFDLNTEEPDAGEHFMQATSEFFSKMGYWLYNSRVVQYITRDDRVRTKMEFGKEDIWMLGACYRFPLGEEDSYGTNKQIYSTMKELATRSSRATTVAIDIQGQVKGRAPGSAPALCRSFTDVQSKKVQSSGSFSEYIPSRASPSSANSLESKYPLRSQTTSSLSCDEARSHLNLRSPPPSQVGHRSSSAQDALLLSEEESTTNRTTIQKHHQVSLLHSEEHQAQDLEVHGLVRTASPEPCQSQEPLSGSSHQFERKSPRRRMTFTELFSSETSPGQPKRPHATSISTLKGIVDLNGAAVGRSLSGGVSNGRGVTRNGVADVFPSSKGSIGADSGARPSNLLEAVPIPTVTSKHSLRLTNGMRLSSVEEIKPNALQSSNQGDSLNTADRHSTRGLTQLEQPQGVFSSEPTTFVHDEENGQGAGPTVVRERKRKTAKAAMVIKKPVTLEETLVSRPVLQEELIESPVAPPPLPPSATFPRPKSSPYQPASPTKSESVLRRSLRSLSLTFSSRAPTFGFGTSAPSSVPSTDMSEDSRDTTLDSQFASSLDGMSLSTSLSSSLSSTISAAFLPSRLTTGRSNTVSVMGDRDVRAIYGSHRDADMMTADRFEDRHKRGHRGEAISLPPWVTTMLSRQLGLELPEEDSQYSPEEDIDCEGGSEETIDHDHHEWNDGESGLLDKDFGSESGTLRLSRRQEILKMFMMDFQSQIWFTYRKYLTRIEPSFYTCDAGWGCMMRTGQSLLAQAFVQIMLGREWRAHHPQPVKTNRLYSEILEWFADEPNHYYSIHGIAKAGLLLDKRVGEWFGPSTVAHALKRLSKKHTNCPLKILISMDGTLRMSAILEAAQTFELPKVLEPTTVTDWKPVLIFVPTRFGLDKLTERYVPNLKKLFQLPQFLGIAGGRPGRSLYFVACQGNELFYYDPHFVKPRATPEEIFSCPSPSYHCPVVRSMHILELDPSMLLAFLIRSPSELKDWMVRLARDMDRSYPLITLVDDSLDPTPRNSFAHPPPQSQRTAYTKVKLSRDNQVLHSAKESGKARPAASHFSVGPGSNSMTASTNGVDDHDDGLDDEEGEFLLVEG</sequence>
<feature type="compositionally biased region" description="Polar residues" evidence="12">
    <location>
        <begin position="1008"/>
        <end position="1017"/>
    </location>
</feature>